<accession>A0A8E4DLV1</accession>
<dbReference type="KEGG" id="xeu:XSP_000065"/>
<organism evidence="1">
    <name type="scientific">Xanthomonas euroxanthea</name>
    <dbReference type="NCBI Taxonomy" id="2259622"/>
    <lineage>
        <taxon>Bacteria</taxon>
        <taxon>Pseudomonadati</taxon>
        <taxon>Pseudomonadota</taxon>
        <taxon>Gammaproteobacteria</taxon>
        <taxon>Lysobacterales</taxon>
        <taxon>Lysobacteraceae</taxon>
        <taxon>Xanthomonas</taxon>
    </lineage>
</organism>
<evidence type="ECO:0000313" key="3">
    <source>
        <dbReference type="Proteomes" id="UP000515493"/>
    </source>
</evidence>
<evidence type="ECO:0000313" key="1">
    <source>
        <dbReference type="EMBL" id="CAD0308906.1"/>
    </source>
</evidence>
<dbReference type="GeneID" id="79387419"/>
<protein>
    <submittedName>
        <fullName evidence="1">Uncharacterized protein</fullName>
    </submittedName>
</protein>
<evidence type="ECO:0000313" key="2">
    <source>
        <dbReference type="EMBL" id="CAD1785845.1"/>
    </source>
</evidence>
<dbReference type="Proteomes" id="UP000515493">
    <property type="component" value="Chromosome"/>
</dbReference>
<name>A0A8E4DLV1_9XANT</name>
<dbReference type="EMBL" id="LR861803">
    <property type="protein sequence ID" value="CAD1785845.1"/>
    <property type="molecule type" value="Genomic_DNA"/>
</dbReference>
<sequence>MEYLCKSLIAAYVFLEFSGDDLIDPDAAVKAMEAMTAELQSSSAEEKEALIQTCAQEAAALRSASHDEQIAQFIADLPQATGLIEYDG</sequence>
<dbReference type="AlphaFoldDB" id="A0A8E4DLV1"/>
<reference evidence="1 3" key="1">
    <citation type="submission" date="2020-07" db="EMBL/GenBank/DDBJ databases">
        <authorList>
            <person name="Teixeira M."/>
        </authorList>
    </citation>
    <scope>NUCLEOTIDE SEQUENCE</scope>
    <source>
        <strain evidence="2">1</strain>
        <strain evidence="1">Xanthomonas sp. CPBF 367</strain>
    </source>
</reference>
<dbReference type="RefSeq" id="WP_119130045.1">
    <property type="nucleotide sequence ID" value="NZ_LR861803.1"/>
</dbReference>
<proteinExistence type="predicted"/>
<gene>
    <name evidence="1" type="ORF">XSP_000065</name>
</gene>
<dbReference type="EMBL" id="LR824641">
    <property type="protein sequence ID" value="CAD0308906.1"/>
    <property type="molecule type" value="Genomic_DNA"/>
</dbReference>